<comment type="similarity">
    <text evidence="9">Belongs to the MnmA/TRMU family.</text>
</comment>
<feature type="active site" description="Nucleophile" evidence="9">
    <location>
        <position position="118"/>
    </location>
</feature>
<protein>
    <recommendedName>
        <fullName evidence="9">tRNA-specific 2-thiouridylase MnmA</fullName>
        <ecNumber evidence="9">2.8.1.13</ecNumber>
    </recommendedName>
</protein>
<keyword evidence="4 9" id="KW-0547">Nucleotide-binding</keyword>
<dbReference type="PANTHER" id="PTHR11933">
    <property type="entry name" value="TRNA 5-METHYLAMINOMETHYL-2-THIOURIDYLATE -METHYLTRANSFERASE"/>
    <property type="match status" value="1"/>
</dbReference>
<evidence type="ECO:0000256" key="1">
    <source>
        <dbReference type="ARBA" id="ARBA00022555"/>
    </source>
</evidence>
<dbReference type="HAMAP" id="MF_00144">
    <property type="entry name" value="tRNA_thiouridyl_MnmA"/>
    <property type="match status" value="1"/>
</dbReference>
<evidence type="ECO:0000256" key="2">
    <source>
        <dbReference type="ARBA" id="ARBA00022679"/>
    </source>
</evidence>
<feature type="region of interest" description="Interaction with tRNA" evidence="9">
    <location>
        <begin position="201"/>
        <end position="203"/>
    </location>
</feature>
<keyword evidence="2 9" id="KW-0808">Transferase</keyword>
<evidence type="ECO:0000256" key="6">
    <source>
        <dbReference type="ARBA" id="ARBA00022884"/>
    </source>
</evidence>
<dbReference type="Pfam" id="PF20258">
    <property type="entry name" value="tRNA_Me_trans_C"/>
    <property type="match status" value="1"/>
</dbReference>
<dbReference type="PANTHER" id="PTHR11933:SF5">
    <property type="entry name" value="MITOCHONDRIAL TRNA-SPECIFIC 2-THIOURIDYLASE 1"/>
    <property type="match status" value="1"/>
</dbReference>
<keyword evidence="5 9" id="KW-0067">ATP-binding</keyword>
<feature type="binding site" evidence="9">
    <location>
        <position position="47"/>
    </location>
    <ligand>
        <name>ATP</name>
        <dbReference type="ChEBI" id="CHEBI:30616"/>
    </ligand>
</feature>
<feature type="domain" description="tRNA-specific 2-thiouridylase MnmA-like C-terminal" evidence="10">
    <location>
        <begin position="409"/>
        <end position="460"/>
    </location>
</feature>
<keyword evidence="1 9" id="KW-0820">tRNA-binding</keyword>
<dbReference type="GO" id="GO:0005737">
    <property type="term" value="C:cytoplasm"/>
    <property type="evidence" value="ECO:0007669"/>
    <property type="project" value="UniProtKB-SubCell"/>
</dbReference>
<dbReference type="EC" id="2.8.1.13" evidence="9"/>
<evidence type="ECO:0000256" key="5">
    <source>
        <dbReference type="ARBA" id="ARBA00022840"/>
    </source>
</evidence>
<reference evidence="12" key="1">
    <citation type="journal article" date="2020" name="mSystems">
        <title>Genome- and Community-Level Interaction Insights into Carbon Utilization and Element Cycling Functions of Hydrothermarchaeota in Hydrothermal Sediment.</title>
        <authorList>
            <person name="Zhou Z."/>
            <person name="Liu Y."/>
            <person name="Xu W."/>
            <person name="Pan J."/>
            <person name="Luo Z.H."/>
            <person name="Li M."/>
        </authorList>
    </citation>
    <scope>NUCLEOTIDE SEQUENCE [LARGE SCALE GENOMIC DNA]</scope>
    <source>
        <strain evidence="12">SpSt-579</strain>
    </source>
</reference>
<accession>A0A7C4M2F2</accession>
<keyword evidence="6 9" id="KW-0694">RNA-binding</keyword>
<feature type="binding site" evidence="9">
    <location>
        <begin position="21"/>
        <end position="28"/>
    </location>
    <ligand>
        <name>ATP</name>
        <dbReference type="ChEBI" id="CHEBI:30616"/>
    </ligand>
</feature>
<evidence type="ECO:0000256" key="8">
    <source>
        <dbReference type="ARBA" id="ARBA00051542"/>
    </source>
</evidence>
<evidence type="ECO:0000256" key="9">
    <source>
        <dbReference type="HAMAP-Rule" id="MF_00144"/>
    </source>
</evidence>
<feature type="domain" description="tRNA-specific 2-thiouridylase MnmA-like central" evidence="11">
    <location>
        <begin position="260"/>
        <end position="299"/>
    </location>
</feature>
<evidence type="ECO:0000256" key="4">
    <source>
        <dbReference type="ARBA" id="ARBA00022741"/>
    </source>
</evidence>
<keyword evidence="9" id="KW-0963">Cytoplasm</keyword>
<keyword evidence="3 9" id="KW-0819">tRNA processing</keyword>
<proteinExistence type="inferred from homology"/>
<comment type="caution">
    <text evidence="12">The sequence shown here is derived from an EMBL/GenBank/DDBJ whole genome shotgun (WGS) entry which is preliminary data.</text>
</comment>
<dbReference type="Gene3D" id="2.30.30.280">
    <property type="entry name" value="Adenine nucleotide alpha hydrolases-like domains"/>
    <property type="match status" value="1"/>
</dbReference>
<feature type="binding site" evidence="9">
    <location>
        <position position="142"/>
    </location>
    <ligand>
        <name>ATP</name>
        <dbReference type="ChEBI" id="CHEBI:30616"/>
    </ligand>
</feature>
<gene>
    <name evidence="9" type="primary">mnmA</name>
    <name evidence="12" type="ORF">ENT43_00445</name>
</gene>
<keyword evidence="7" id="KW-1015">Disulfide bond</keyword>
<dbReference type="InterPro" id="IPR046885">
    <property type="entry name" value="MnmA-like_C"/>
</dbReference>
<dbReference type="Pfam" id="PF20259">
    <property type="entry name" value="tRNA_Me_trans_M"/>
    <property type="match status" value="1"/>
</dbReference>
<dbReference type="GO" id="GO:0002143">
    <property type="term" value="P:tRNA wobble position uridine thiolation"/>
    <property type="evidence" value="ECO:0007669"/>
    <property type="project" value="TreeGrafter"/>
</dbReference>
<dbReference type="Pfam" id="PF03054">
    <property type="entry name" value="tRNA_Me_trans"/>
    <property type="match status" value="1"/>
</dbReference>
<comment type="caution">
    <text evidence="9">Lacks conserved residue(s) required for the propagation of feature annotation.</text>
</comment>
<sequence length="462" mass="52081">MNNKNIKVHKINKKGKRVVVAMSGGVDSSVAALLLKKKGYDVIGIFLKLWQSPCDVDGKKRQNLCCDDKAMLVARQIADKLNIPFYVIKVDNLFKKEIVDNFISEYEKGLTPNPCVRCNRYIKFGYLWEKARELGADYLATGHYVRVAEIPNLNDEMPNKISNPKSQKKKNKISHYNLELDWSLGFGHWDFNLFRSKDIKKDQTYFLSTINPEVIPHLLFPLGDMEKSEVREIARKNGLPVYDKKDSAGICFIPDGDTDSFLSHHSKKKKKPGNIVDKYGNVLGKHKGLMGYTVGEKVGDDNVASSWNLVARKKNSKSQLPTTKYSKDIPRLYITKIDPKKNQLVVGENEDCFAKEMVVSDFNIINPDFFKYIDGKKTVLVQIRGGHSPEKATLFLENQKSKIKNQKLSVRLGRTIIDGSKKLKSYKLKASFLSPVRAITPGQTAAVYTLKGELLGGGVISS</sequence>
<dbReference type="EMBL" id="DSYQ01000002">
    <property type="protein sequence ID" value="HGT70713.1"/>
    <property type="molecule type" value="Genomic_DNA"/>
</dbReference>
<dbReference type="SUPFAM" id="SSF52402">
    <property type="entry name" value="Adenine nucleotide alpha hydrolases-like"/>
    <property type="match status" value="1"/>
</dbReference>
<dbReference type="Gene3D" id="2.40.30.10">
    <property type="entry name" value="Translation factors"/>
    <property type="match status" value="1"/>
</dbReference>
<dbReference type="GO" id="GO:0000049">
    <property type="term" value="F:tRNA binding"/>
    <property type="evidence" value="ECO:0007669"/>
    <property type="project" value="UniProtKB-KW"/>
</dbReference>
<dbReference type="InterPro" id="IPR014729">
    <property type="entry name" value="Rossmann-like_a/b/a_fold"/>
</dbReference>
<feature type="site" description="Interaction with tRNA" evidence="9">
    <location>
        <position position="443"/>
    </location>
</feature>
<dbReference type="AlphaFoldDB" id="A0A7C4M2F2"/>
<dbReference type="InterPro" id="IPR023382">
    <property type="entry name" value="MnmA-like_central_sf"/>
</dbReference>
<evidence type="ECO:0000256" key="7">
    <source>
        <dbReference type="ARBA" id="ARBA00023157"/>
    </source>
</evidence>
<feature type="site" description="Interaction with tRNA" evidence="9">
    <location>
        <position position="143"/>
    </location>
</feature>
<comment type="catalytic activity">
    <reaction evidence="8 9">
        <text>S-sulfanyl-L-cysteinyl-[protein] + uridine(34) in tRNA + AH2 + ATP = 2-thiouridine(34) in tRNA + L-cysteinyl-[protein] + A + AMP + diphosphate + H(+)</text>
        <dbReference type="Rhea" id="RHEA:47032"/>
        <dbReference type="Rhea" id="RHEA-COMP:10131"/>
        <dbReference type="Rhea" id="RHEA-COMP:11726"/>
        <dbReference type="Rhea" id="RHEA-COMP:11727"/>
        <dbReference type="Rhea" id="RHEA-COMP:11728"/>
        <dbReference type="ChEBI" id="CHEBI:13193"/>
        <dbReference type="ChEBI" id="CHEBI:15378"/>
        <dbReference type="ChEBI" id="CHEBI:17499"/>
        <dbReference type="ChEBI" id="CHEBI:29950"/>
        <dbReference type="ChEBI" id="CHEBI:30616"/>
        <dbReference type="ChEBI" id="CHEBI:33019"/>
        <dbReference type="ChEBI" id="CHEBI:61963"/>
        <dbReference type="ChEBI" id="CHEBI:65315"/>
        <dbReference type="ChEBI" id="CHEBI:87170"/>
        <dbReference type="ChEBI" id="CHEBI:456215"/>
        <dbReference type="EC" id="2.8.1.13"/>
    </reaction>
</comment>
<comment type="subcellular location">
    <subcellularLocation>
        <location evidence="9">Cytoplasm</location>
    </subcellularLocation>
</comment>
<evidence type="ECO:0000259" key="11">
    <source>
        <dbReference type="Pfam" id="PF20259"/>
    </source>
</evidence>
<feature type="active site" description="Cysteine persulfide intermediate" evidence="9">
    <location>
        <position position="251"/>
    </location>
</feature>
<dbReference type="InterPro" id="IPR004506">
    <property type="entry name" value="MnmA-like"/>
</dbReference>
<dbReference type="GO" id="GO:0005524">
    <property type="term" value="F:ATP binding"/>
    <property type="evidence" value="ECO:0007669"/>
    <property type="project" value="UniProtKB-KW"/>
</dbReference>
<comment type="function">
    <text evidence="9">Catalyzes the 2-thiolation of uridine at the wobble position (U34) of tRNA, leading to the formation of s(2)U34.</text>
</comment>
<dbReference type="Gene3D" id="3.40.50.620">
    <property type="entry name" value="HUPs"/>
    <property type="match status" value="1"/>
</dbReference>
<dbReference type="GO" id="GO:0103016">
    <property type="term" value="F:tRNA-uridine 2-sulfurtransferase activity"/>
    <property type="evidence" value="ECO:0007669"/>
    <property type="project" value="UniProtKB-EC"/>
</dbReference>
<evidence type="ECO:0000256" key="3">
    <source>
        <dbReference type="ARBA" id="ARBA00022694"/>
    </source>
</evidence>
<name>A0A7C4M2F2_UNCC3</name>
<evidence type="ECO:0000313" key="12">
    <source>
        <dbReference type="EMBL" id="HGT70713.1"/>
    </source>
</evidence>
<organism evidence="12">
    <name type="scientific">candidate division CPR3 bacterium</name>
    <dbReference type="NCBI Taxonomy" id="2268181"/>
    <lineage>
        <taxon>Bacteria</taxon>
        <taxon>Bacteria division CPR3</taxon>
    </lineage>
</organism>
<dbReference type="CDD" id="cd01998">
    <property type="entry name" value="MnmA_TRMU-like"/>
    <property type="match status" value="1"/>
</dbReference>
<evidence type="ECO:0000259" key="10">
    <source>
        <dbReference type="Pfam" id="PF20258"/>
    </source>
</evidence>
<dbReference type="InterPro" id="IPR046884">
    <property type="entry name" value="MnmA-like_central"/>
</dbReference>